<dbReference type="Gene3D" id="2.60.120.10">
    <property type="entry name" value="Jelly Rolls"/>
    <property type="match status" value="1"/>
</dbReference>
<feature type="domain" description="HTH crp-type" evidence="4">
    <location>
        <begin position="148"/>
        <end position="214"/>
    </location>
</feature>
<dbReference type="InterPro" id="IPR012318">
    <property type="entry name" value="HTH_CRP"/>
</dbReference>
<reference evidence="5 6" key="1">
    <citation type="submission" date="2020-06" db="EMBL/GenBank/DDBJ databases">
        <title>Description of novel acetic acid bacteria.</title>
        <authorList>
            <person name="Sombolestani A."/>
        </authorList>
    </citation>
    <scope>NUCLEOTIDE SEQUENCE [LARGE SCALE GENOMIC DNA]</scope>
    <source>
        <strain evidence="5 6">LMG 27010</strain>
    </source>
</reference>
<dbReference type="AlphaFoldDB" id="A0A850P9K8"/>
<dbReference type="Pfam" id="PF13545">
    <property type="entry name" value="HTH_Crp_2"/>
    <property type="match status" value="1"/>
</dbReference>
<keyword evidence="3" id="KW-0804">Transcription</keyword>
<dbReference type="EMBL" id="JABXXR010000108">
    <property type="protein sequence ID" value="NVN41285.1"/>
    <property type="molecule type" value="Genomic_DNA"/>
</dbReference>
<evidence type="ECO:0000259" key="4">
    <source>
        <dbReference type="PROSITE" id="PS51063"/>
    </source>
</evidence>
<dbReference type="InterPro" id="IPR018490">
    <property type="entry name" value="cNMP-bd_dom_sf"/>
</dbReference>
<dbReference type="GO" id="GO:0005829">
    <property type="term" value="C:cytosol"/>
    <property type="evidence" value="ECO:0007669"/>
    <property type="project" value="TreeGrafter"/>
</dbReference>
<dbReference type="InterPro" id="IPR036390">
    <property type="entry name" value="WH_DNA-bd_sf"/>
</dbReference>
<organism evidence="5 6">
    <name type="scientific">Ameyamaea chiangmaiensis</name>
    <dbReference type="NCBI Taxonomy" id="442969"/>
    <lineage>
        <taxon>Bacteria</taxon>
        <taxon>Pseudomonadati</taxon>
        <taxon>Pseudomonadota</taxon>
        <taxon>Alphaproteobacteria</taxon>
        <taxon>Acetobacterales</taxon>
        <taxon>Acetobacteraceae</taxon>
        <taxon>Ameyamaea</taxon>
    </lineage>
</organism>
<evidence type="ECO:0000256" key="3">
    <source>
        <dbReference type="ARBA" id="ARBA00023163"/>
    </source>
</evidence>
<dbReference type="PANTHER" id="PTHR24567">
    <property type="entry name" value="CRP FAMILY TRANSCRIPTIONAL REGULATORY PROTEIN"/>
    <property type="match status" value="1"/>
</dbReference>
<dbReference type="SUPFAM" id="SSF51206">
    <property type="entry name" value="cAMP-binding domain-like"/>
    <property type="match status" value="1"/>
</dbReference>
<keyword evidence="1" id="KW-0805">Transcription regulation</keyword>
<dbReference type="SUPFAM" id="SSF46785">
    <property type="entry name" value="Winged helix' DNA-binding domain"/>
    <property type="match status" value="1"/>
</dbReference>
<dbReference type="SMART" id="SM00419">
    <property type="entry name" value="HTH_CRP"/>
    <property type="match status" value="1"/>
</dbReference>
<keyword evidence="2" id="KW-0238">DNA-binding</keyword>
<dbReference type="PROSITE" id="PS51063">
    <property type="entry name" value="HTH_CRP_2"/>
    <property type="match status" value="1"/>
</dbReference>
<evidence type="ECO:0000313" key="6">
    <source>
        <dbReference type="Proteomes" id="UP000585665"/>
    </source>
</evidence>
<gene>
    <name evidence="5" type="ORF">HUK82_12025</name>
</gene>
<evidence type="ECO:0000256" key="2">
    <source>
        <dbReference type="ARBA" id="ARBA00023125"/>
    </source>
</evidence>
<protein>
    <submittedName>
        <fullName evidence="5">Crp/Fnr family transcriptional regulator</fullName>
    </submittedName>
</protein>
<dbReference type="GO" id="GO:0003677">
    <property type="term" value="F:DNA binding"/>
    <property type="evidence" value="ECO:0007669"/>
    <property type="project" value="UniProtKB-KW"/>
</dbReference>
<dbReference type="PANTHER" id="PTHR24567:SF74">
    <property type="entry name" value="HTH-TYPE TRANSCRIPTIONAL REGULATOR ARCR"/>
    <property type="match status" value="1"/>
</dbReference>
<sequence>MTVSPDTFGTNDFLAALSADDRERLRPRLRESDLAPGTILQHAGEDVTSTWFPCGAAMASFCVEEMDGRTVDVAAVGREGAIGGIVSHGSLPSFSTATVRFGGTFLHMPIVELEQAQEQSPHLRYWFARYSDCLLAQIFQNCACNATHNVGQRAARWLLAGIDRTGSTDLRMTQEQLADMLGVGRPFVNRVISTLRAEGIVATARGHIRILDRSALEKRTCACTNLTRQHFSTVFGALYTS</sequence>
<dbReference type="InterPro" id="IPR014710">
    <property type="entry name" value="RmlC-like_jellyroll"/>
</dbReference>
<evidence type="ECO:0000313" key="5">
    <source>
        <dbReference type="EMBL" id="NVN41285.1"/>
    </source>
</evidence>
<dbReference type="GO" id="GO:0003700">
    <property type="term" value="F:DNA-binding transcription factor activity"/>
    <property type="evidence" value="ECO:0007669"/>
    <property type="project" value="TreeGrafter"/>
</dbReference>
<name>A0A850P9K8_9PROT</name>
<accession>A0A850P9K8</accession>
<dbReference type="Proteomes" id="UP000585665">
    <property type="component" value="Unassembled WGS sequence"/>
</dbReference>
<keyword evidence="6" id="KW-1185">Reference proteome</keyword>
<dbReference type="InterPro" id="IPR050397">
    <property type="entry name" value="Env_Response_Regulators"/>
</dbReference>
<dbReference type="RefSeq" id="WP_176614193.1">
    <property type="nucleotide sequence ID" value="NZ_JABXXR010000108.1"/>
</dbReference>
<comment type="caution">
    <text evidence="5">The sequence shown here is derived from an EMBL/GenBank/DDBJ whole genome shotgun (WGS) entry which is preliminary data.</text>
</comment>
<proteinExistence type="predicted"/>
<evidence type="ECO:0000256" key="1">
    <source>
        <dbReference type="ARBA" id="ARBA00023015"/>
    </source>
</evidence>